<evidence type="ECO:0000256" key="1">
    <source>
        <dbReference type="SAM" id="MobiDB-lite"/>
    </source>
</evidence>
<feature type="domain" description="Reverse transcriptase Ty1/copia-type" evidence="2">
    <location>
        <begin position="60"/>
        <end position="233"/>
    </location>
</feature>
<feature type="region of interest" description="Disordered" evidence="1">
    <location>
        <begin position="414"/>
        <end position="447"/>
    </location>
</feature>
<sequence length="447" mass="50190">MITRTKTNSLKPKVFQATKHPLLTEMVKPTSYSQAKDNHLWKVAMQAEYDSLQSNHTWSLVSPPSGWDIRQIDVNNAFLHGILTEQVFMKQSPGFKDKTYPSHVCKLNKAIYGLKQAPRAWFHRLSTRLLELGFTSSAADTSLFIKRSGSSILFLLVYVDDILITGPSNAAIQTVIDQLYLDFALKDMGSPHYFLGIEVNQLPSGMHLNRSKYIVELLTKEQMDGSKPLSNPVSSTGTLSLSTGDPFSEPTLYRSIVGALQYLTITIKRILRYLKGTITQGLLLKPSSSFDLTTYADSDWTGCLGTRRSTSGYCIFMGYSLISWSSKKQKVVARSSSKAEYRILALCTTELRWIQHLLKELRIPTSLAPLLYCDNLGATYLSVNLVLHSRIKHVEIITTHPKSAALRLTSLTTCTPESPKQRQNSLFHRDVPTTHPTKQKTTEHKST</sequence>
<dbReference type="Pfam" id="PF07727">
    <property type="entry name" value="RVT_2"/>
    <property type="match status" value="1"/>
</dbReference>
<dbReference type="AlphaFoldDB" id="A0AAV3S116"/>
<dbReference type="InterPro" id="IPR013103">
    <property type="entry name" value="RVT_2"/>
</dbReference>
<feature type="compositionally biased region" description="Polar residues" evidence="1">
    <location>
        <begin position="414"/>
        <end position="426"/>
    </location>
</feature>
<gene>
    <name evidence="3" type="ORF">LIER_32939</name>
</gene>
<dbReference type="CDD" id="cd09272">
    <property type="entry name" value="RNase_HI_RT_Ty1"/>
    <property type="match status" value="1"/>
</dbReference>
<keyword evidence="4" id="KW-1185">Reference proteome</keyword>
<dbReference type="Proteomes" id="UP001454036">
    <property type="component" value="Unassembled WGS sequence"/>
</dbReference>
<accession>A0AAV3S116</accession>
<dbReference type="PANTHER" id="PTHR11439:SF455">
    <property type="entry name" value="RLK (RECEPTOR-LIKE PROTEIN KINASE) 8, PUTATIVE-RELATED"/>
    <property type="match status" value="1"/>
</dbReference>
<dbReference type="SUPFAM" id="SSF56672">
    <property type="entry name" value="DNA/RNA polymerases"/>
    <property type="match status" value="1"/>
</dbReference>
<keyword evidence="3" id="KW-0675">Receptor</keyword>
<organism evidence="3 4">
    <name type="scientific">Lithospermum erythrorhizon</name>
    <name type="common">Purple gromwell</name>
    <name type="synonym">Lithospermum officinale var. erythrorhizon</name>
    <dbReference type="NCBI Taxonomy" id="34254"/>
    <lineage>
        <taxon>Eukaryota</taxon>
        <taxon>Viridiplantae</taxon>
        <taxon>Streptophyta</taxon>
        <taxon>Embryophyta</taxon>
        <taxon>Tracheophyta</taxon>
        <taxon>Spermatophyta</taxon>
        <taxon>Magnoliopsida</taxon>
        <taxon>eudicotyledons</taxon>
        <taxon>Gunneridae</taxon>
        <taxon>Pentapetalae</taxon>
        <taxon>asterids</taxon>
        <taxon>lamiids</taxon>
        <taxon>Boraginales</taxon>
        <taxon>Boraginaceae</taxon>
        <taxon>Boraginoideae</taxon>
        <taxon>Lithospermeae</taxon>
        <taxon>Lithospermum</taxon>
    </lineage>
</organism>
<proteinExistence type="predicted"/>
<keyword evidence="3" id="KW-0812">Transmembrane</keyword>
<reference evidence="3 4" key="1">
    <citation type="submission" date="2024-01" db="EMBL/GenBank/DDBJ databases">
        <title>The complete chloroplast genome sequence of Lithospermum erythrorhizon: insights into the phylogenetic relationship among Boraginaceae species and the maternal lineages of purple gromwells.</title>
        <authorList>
            <person name="Okada T."/>
            <person name="Watanabe K."/>
        </authorList>
    </citation>
    <scope>NUCLEOTIDE SEQUENCE [LARGE SCALE GENOMIC DNA]</scope>
</reference>
<keyword evidence="3" id="KW-0472">Membrane</keyword>
<evidence type="ECO:0000313" key="3">
    <source>
        <dbReference type="EMBL" id="GAA0185651.1"/>
    </source>
</evidence>
<dbReference type="EMBL" id="BAABME010012930">
    <property type="protein sequence ID" value="GAA0185651.1"/>
    <property type="molecule type" value="Genomic_DNA"/>
</dbReference>
<evidence type="ECO:0000259" key="2">
    <source>
        <dbReference type="Pfam" id="PF07727"/>
    </source>
</evidence>
<name>A0AAV3S116_LITER</name>
<evidence type="ECO:0000313" key="4">
    <source>
        <dbReference type="Proteomes" id="UP001454036"/>
    </source>
</evidence>
<dbReference type="InterPro" id="IPR043502">
    <property type="entry name" value="DNA/RNA_pol_sf"/>
</dbReference>
<protein>
    <submittedName>
        <fullName evidence="3">Transmembrane signal receptor</fullName>
    </submittedName>
</protein>
<dbReference type="PANTHER" id="PTHR11439">
    <property type="entry name" value="GAG-POL-RELATED RETROTRANSPOSON"/>
    <property type="match status" value="1"/>
</dbReference>
<comment type="caution">
    <text evidence="3">The sequence shown here is derived from an EMBL/GenBank/DDBJ whole genome shotgun (WGS) entry which is preliminary data.</text>
</comment>